<dbReference type="Proteomes" id="UP000645612">
    <property type="component" value="Unassembled WGS sequence"/>
</dbReference>
<organism evidence="1 2">
    <name type="scientific">Burkholderia cepacia</name>
    <name type="common">Pseudomonas cepacia</name>
    <dbReference type="NCBI Taxonomy" id="292"/>
    <lineage>
        <taxon>Bacteria</taxon>
        <taxon>Pseudomonadati</taxon>
        <taxon>Pseudomonadota</taxon>
        <taxon>Betaproteobacteria</taxon>
        <taxon>Burkholderiales</taxon>
        <taxon>Burkholderiaceae</taxon>
        <taxon>Burkholderia</taxon>
        <taxon>Burkholderia cepacia complex</taxon>
    </lineage>
</organism>
<gene>
    <name evidence="1" type="ORF">JAO13_23300</name>
</gene>
<reference evidence="1" key="1">
    <citation type="submission" date="2020-12" db="EMBL/GenBank/DDBJ databases">
        <title>Burkholderia cepacia complex in Mexico.</title>
        <authorList>
            <person name="Estrada P."/>
        </authorList>
    </citation>
    <scope>NUCLEOTIDE SEQUENCE</scope>
    <source>
        <strain evidence="1">871</strain>
    </source>
</reference>
<accession>A0A8I1DQF4</accession>
<dbReference type="AlphaFoldDB" id="A0A8I1DQF4"/>
<comment type="caution">
    <text evidence="1">The sequence shown here is derived from an EMBL/GenBank/DDBJ whole genome shotgun (WGS) entry which is preliminary data.</text>
</comment>
<sequence>MIPAKAHSPSSRIIHAILFAVRRFSVNDGQTRPPRRNGLPAARLRRFSPAFSSGLPNANTSFFLKFTHCLFHSPEMGSMITNRN</sequence>
<dbReference type="RefSeq" id="WP_124475770.1">
    <property type="nucleotide sequence ID" value="NZ_CADDZZ010000023.1"/>
</dbReference>
<proteinExistence type="predicted"/>
<name>A0A8I1DQF4_BURCE</name>
<protein>
    <submittedName>
        <fullName evidence="1">Uncharacterized protein</fullName>
    </submittedName>
</protein>
<dbReference type="EMBL" id="JAEDXG010000023">
    <property type="protein sequence ID" value="MBH9699372.1"/>
    <property type="molecule type" value="Genomic_DNA"/>
</dbReference>
<evidence type="ECO:0000313" key="2">
    <source>
        <dbReference type="Proteomes" id="UP000645612"/>
    </source>
</evidence>
<evidence type="ECO:0000313" key="1">
    <source>
        <dbReference type="EMBL" id="MBH9699372.1"/>
    </source>
</evidence>